<proteinExistence type="predicted"/>
<evidence type="ECO:0000313" key="2">
    <source>
        <dbReference type="EMBL" id="QHU06385.1"/>
    </source>
</evidence>
<dbReference type="AlphaFoldDB" id="A0A6C0JKU8"/>
<feature type="transmembrane region" description="Helical" evidence="1">
    <location>
        <begin position="87"/>
        <end position="105"/>
    </location>
</feature>
<protein>
    <submittedName>
        <fullName evidence="2">Uncharacterized protein</fullName>
    </submittedName>
</protein>
<sequence length="156" mass="18215">MPCQISCGISAIFLSGMVYMSYATYQSDIMNKYKNQLPENLQKTYKKIVDERLRIYYFGYILGFILSLLVIFYNVQIKKNRFGTGSLVCIVIAISFLTNYFYYILSPKSDWMLNHIKTPEQNQAWLAMYRGMQVYYHTGLVLGLLAVGTFAFSFRY</sequence>
<feature type="transmembrane region" description="Helical" evidence="1">
    <location>
        <begin position="55"/>
        <end position="75"/>
    </location>
</feature>
<keyword evidence="1" id="KW-0472">Membrane</keyword>
<name>A0A6C0JKU8_9ZZZZ</name>
<reference evidence="2" key="1">
    <citation type="journal article" date="2020" name="Nature">
        <title>Giant virus diversity and host interactions through global metagenomics.</title>
        <authorList>
            <person name="Schulz F."/>
            <person name="Roux S."/>
            <person name="Paez-Espino D."/>
            <person name="Jungbluth S."/>
            <person name="Walsh D.A."/>
            <person name="Denef V.J."/>
            <person name="McMahon K.D."/>
            <person name="Konstantinidis K.T."/>
            <person name="Eloe-Fadrosh E.A."/>
            <person name="Kyrpides N.C."/>
            <person name="Woyke T."/>
        </authorList>
    </citation>
    <scope>NUCLEOTIDE SEQUENCE</scope>
    <source>
        <strain evidence="2">GVMAG-M-3300027747-57</strain>
    </source>
</reference>
<keyword evidence="1" id="KW-0812">Transmembrane</keyword>
<accession>A0A6C0JKU8</accession>
<dbReference type="EMBL" id="MN740433">
    <property type="protein sequence ID" value="QHU06385.1"/>
    <property type="molecule type" value="Genomic_DNA"/>
</dbReference>
<feature type="transmembrane region" description="Helical" evidence="1">
    <location>
        <begin position="134"/>
        <end position="154"/>
    </location>
</feature>
<keyword evidence="1" id="KW-1133">Transmembrane helix</keyword>
<evidence type="ECO:0000256" key="1">
    <source>
        <dbReference type="SAM" id="Phobius"/>
    </source>
</evidence>
<organism evidence="2">
    <name type="scientific">viral metagenome</name>
    <dbReference type="NCBI Taxonomy" id="1070528"/>
    <lineage>
        <taxon>unclassified sequences</taxon>
        <taxon>metagenomes</taxon>
        <taxon>organismal metagenomes</taxon>
    </lineage>
</organism>